<proteinExistence type="inferred from homology"/>
<feature type="domain" description="Protein kinase" evidence="10">
    <location>
        <begin position="13"/>
        <end position="269"/>
    </location>
</feature>
<evidence type="ECO:0000256" key="3">
    <source>
        <dbReference type="ARBA" id="ARBA00022527"/>
    </source>
</evidence>
<dbReference type="FunFam" id="1.10.510.10:FF:000869">
    <property type="entry name" value="Nek protein kinase"/>
    <property type="match status" value="1"/>
</dbReference>
<dbReference type="SUPFAM" id="SSF56112">
    <property type="entry name" value="Protein kinase-like (PK-like)"/>
    <property type="match status" value="1"/>
</dbReference>
<dbReference type="InterPro" id="IPR000719">
    <property type="entry name" value="Prot_kinase_dom"/>
</dbReference>
<comment type="similarity">
    <text evidence="1">Belongs to the protein kinase superfamily. NEK Ser/Thr protein kinase family. NIMA subfamily.</text>
</comment>
<gene>
    <name evidence="11" type="ORF">PPERSA_10488</name>
</gene>
<dbReference type="InterPro" id="IPR008271">
    <property type="entry name" value="Ser/Thr_kinase_AS"/>
</dbReference>
<dbReference type="InParanoid" id="A0A0V0R822"/>
<comment type="catalytic activity">
    <reaction evidence="8">
        <text>L-threonyl-[protein] + ATP = O-phospho-L-threonyl-[protein] + ADP + H(+)</text>
        <dbReference type="Rhea" id="RHEA:46608"/>
        <dbReference type="Rhea" id="RHEA-COMP:11060"/>
        <dbReference type="Rhea" id="RHEA-COMP:11605"/>
        <dbReference type="ChEBI" id="CHEBI:15378"/>
        <dbReference type="ChEBI" id="CHEBI:30013"/>
        <dbReference type="ChEBI" id="CHEBI:30616"/>
        <dbReference type="ChEBI" id="CHEBI:61977"/>
        <dbReference type="ChEBI" id="CHEBI:456216"/>
        <dbReference type="EC" id="2.7.11.1"/>
    </reaction>
</comment>
<keyword evidence="5" id="KW-0547">Nucleotide-binding</keyword>
<accession>A0A0V0R822</accession>
<comment type="catalytic activity">
    <reaction evidence="9">
        <text>L-seryl-[protein] + ATP = O-phospho-L-seryl-[protein] + ADP + H(+)</text>
        <dbReference type="Rhea" id="RHEA:17989"/>
        <dbReference type="Rhea" id="RHEA-COMP:9863"/>
        <dbReference type="Rhea" id="RHEA-COMP:11604"/>
        <dbReference type="ChEBI" id="CHEBI:15378"/>
        <dbReference type="ChEBI" id="CHEBI:29999"/>
        <dbReference type="ChEBI" id="CHEBI:30616"/>
        <dbReference type="ChEBI" id="CHEBI:83421"/>
        <dbReference type="ChEBI" id="CHEBI:456216"/>
        <dbReference type="EC" id="2.7.11.1"/>
    </reaction>
</comment>
<dbReference type="InterPro" id="IPR051131">
    <property type="entry name" value="NEK_Ser/Thr_kinase_NIMA"/>
</dbReference>
<dbReference type="EMBL" id="LDAU01000028">
    <property type="protein sequence ID" value="KRX10389.1"/>
    <property type="molecule type" value="Genomic_DNA"/>
</dbReference>
<dbReference type="FunFam" id="3.30.200.20:FF:000097">
    <property type="entry name" value="Probable serine/threonine-protein kinase nek1"/>
    <property type="match status" value="1"/>
</dbReference>
<comment type="caution">
    <text evidence="11">The sequence shown here is derived from an EMBL/GenBank/DDBJ whole genome shotgun (WGS) entry which is preliminary data.</text>
</comment>
<keyword evidence="12" id="KW-1185">Reference proteome</keyword>
<evidence type="ECO:0000313" key="12">
    <source>
        <dbReference type="Proteomes" id="UP000054937"/>
    </source>
</evidence>
<dbReference type="EC" id="2.7.11.1" evidence="2"/>
<evidence type="ECO:0000256" key="4">
    <source>
        <dbReference type="ARBA" id="ARBA00022679"/>
    </source>
</evidence>
<evidence type="ECO:0000313" key="11">
    <source>
        <dbReference type="EMBL" id="KRX10389.1"/>
    </source>
</evidence>
<dbReference type="GO" id="GO:0005524">
    <property type="term" value="F:ATP binding"/>
    <property type="evidence" value="ECO:0007669"/>
    <property type="project" value="UniProtKB-KW"/>
</dbReference>
<dbReference type="Proteomes" id="UP000054937">
    <property type="component" value="Unassembled WGS sequence"/>
</dbReference>
<dbReference type="OMA" id="FEMCTLK"/>
<evidence type="ECO:0000256" key="9">
    <source>
        <dbReference type="ARBA" id="ARBA00048679"/>
    </source>
</evidence>
<dbReference type="FunCoup" id="A0A0V0R822">
    <property type="interactions" value="18"/>
</dbReference>
<evidence type="ECO:0000256" key="6">
    <source>
        <dbReference type="ARBA" id="ARBA00022777"/>
    </source>
</evidence>
<dbReference type="PROSITE" id="PS00108">
    <property type="entry name" value="PROTEIN_KINASE_ST"/>
    <property type="match status" value="1"/>
</dbReference>
<dbReference type="OrthoDB" id="248923at2759"/>
<dbReference type="AlphaFoldDB" id="A0A0V0R822"/>
<keyword evidence="6 11" id="KW-0418">Kinase</keyword>
<dbReference type="Pfam" id="PF00069">
    <property type="entry name" value="Pkinase"/>
    <property type="match status" value="1"/>
</dbReference>
<keyword evidence="3" id="KW-0723">Serine/threonine-protein kinase</keyword>
<dbReference type="PANTHER" id="PTHR44899:SF3">
    <property type="entry name" value="SERINE_THREONINE-PROTEIN KINASE NEK1"/>
    <property type="match status" value="1"/>
</dbReference>
<evidence type="ECO:0000256" key="1">
    <source>
        <dbReference type="ARBA" id="ARBA00010886"/>
    </source>
</evidence>
<evidence type="ECO:0000259" key="10">
    <source>
        <dbReference type="PROSITE" id="PS50011"/>
    </source>
</evidence>
<protein>
    <recommendedName>
        <fullName evidence="2">non-specific serine/threonine protein kinase</fullName>
        <ecNumber evidence="2">2.7.11.1</ecNumber>
    </recommendedName>
</protein>
<dbReference type="PANTHER" id="PTHR44899">
    <property type="entry name" value="CAMK FAMILY PROTEIN KINASE"/>
    <property type="match status" value="1"/>
</dbReference>
<sequence>MSKITQQQYDQLYREVELIGRGNFGSAWLVQDNRTKKVYVSKKVLLNTLKEKEKQSSLQEAQILKKLKHPNIVQYIDSFLIDETLITIMEYCEEGDLSFHIKRKRNKGEMFPEDLILNWLLQICMALNFIHEHKILHRDIKSSNIFLTSNGTVKLGDFGISKVLDQTHEAAQTVVGTPYYMSPEVCESKPYTYKSDTWALGIVLYELCVLKHPFESNNLLGLVYKIVKEKHPQLPSGFSKELNIIVNKLLEKNCVKRPDMKDILQDQFIQKVMLNFIEVDGKNVQKEKIPVKKTLTHTELSKMINQAPQQQFDNGDVTIKSDYMNTHQSIEGLGTQMNINNTNNINNYDTQFTDILEEYYDSDEEDQNTRITQKATDKQLKDVVDIYKSQLQNNKNHVKKNIVSNLEGQKKFE</sequence>
<name>A0A0V0R822_PSEPJ</name>
<reference evidence="11 12" key="1">
    <citation type="journal article" date="2015" name="Sci. Rep.">
        <title>Genome of the facultative scuticociliatosis pathogen Pseudocohnilembus persalinus provides insight into its virulence through horizontal gene transfer.</title>
        <authorList>
            <person name="Xiong J."/>
            <person name="Wang G."/>
            <person name="Cheng J."/>
            <person name="Tian M."/>
            <person name="Pan X."/>
            <person name="Warren A."/>
            <person name="Jiang C."/>
            <person name="Yuan D."/>
            <person name="Miao W."/>
        </authorList>
    </citation>
    <scope>NUCLEOTIDE SEQUENCE [LARGE SCALE GENOMIC DNA]</scope>
    <source>
        <strain evidence="11">36N120E</strain>
    </source>
</reference>
<evidence type="ECO:0000256" key="2">
    <source>
        <dbReference type="ARBA" id="ARBA00012513"/>
    </source>
</evidence>
<dbReference type="InterPro" id="IPR011009">
    <property type="entry name" value="Kinase-like_dom_sf"/>
</dbReference>
<keyword evidence="4" id="KW-0808">Transferase</keyword>
<keyword evidence="7" id="KW-0067">ATP-binding</keyword>
<evidence type="ECO:0000256" key="7">
    <source>
        <dbReference type="ARBA" id="ARBA00022840"/>
    </source>
</evidence>
<organism evidence="11 12">
    <name type="scientific">Pseudocohnilembus persalinus</name>
    <name type="common">Ciliate</name>
    <dbReference type="NCBI Taxonomy" id="266149"/>
    <lineage>
        <taxon>Eukaryota</taxon>
        <taxon>Sar</taxon>
        <taxon>Alveolata</taxon>
        <taxon>Ciliophora</taxon>
        <taxon>Intramacronucleata</taxon>
        <taxon>Oligohymenophorea</taxon>
        <taxon>Scuticociliatia</taxon>
        <taxon>Philasterida</taxon>
        <taxon>Pseudocohnilembidae</taxon>
        <taxon>Pseudocohnilembus</taxon>
    </lineage>
</organism>
<dbReference type="Gene3D" id="1.10.510.10">
    <property type="entry name" value="Transferase(Phosphotransferase) domain 1"/>
    <property type="match status" value="1"/>
</dbReference>
<evidence type="ECO:0000256" key="8">
    <source>
        <dbReference type="ARBA" id="ARBA00047899"/>
    </source>
</evidence>
<dbReference type="GO" id="GO:0004674">
    <property type="term" value="F:protein serine/threonine kinase activity"/>
    <property type="evidence" value="ECO:0007669"/>
    <property type="project" value="UniProtKB-KW"/>
</dbReference>
<dbReference type="SMART" id="SM00220">
    <property type="entry name" value="S_TKc"/>
    <property type="match status" value="1"/>
</dbReference>
<evidence type="ECO:0000256" key="5">
    <source>
        <dbReference type="ARBA" id="ARBA00022741"/>
    </source>
</evidence>
<dbReference type="PROSITE" id="PS50011">
    <property type="entry name" value="PROTEIN_KINASE_DOM"/>
    <property type="match status" value="1"/>
</dbReference>
<dbReference type="CDD" id="cd08215">
    <property type="entry name" value="STKc_Nek"/>
    <property type="match status" value="1"/>
</dbReference>
<dbReference type="Gene3D" id="3.30.200.20">
    <property type="entry name" value="Phosphorylase Kinase, domain 1"/>
    <property type="match status" value="1"/>
</dbReference>